<comment type="function">
    <text evidence="8">Component of the Mediator complex, a coactivator involved in the regulated transcription of nearly all RNA polymerase II-dependent genes. Mediator functions as a bridge to convey information from gene-specific regulatory proteins to the basal RNA polymerase II transcription machinery. Mediator is recruited to promoters by direct interactions with regulatory proteins and serves as a scaffold for the assembly of a functional preinitiation complex with RNA polymerase II and the general transcription factors.</text>
</comment>
<name>A0A167IGG7_9HYPO</name>
<evidence type="ECO:0000256" key="1">
    <source>
        <dbReference type="ARBA" id="ARBA00004123"/>
    </source>
</evidence>
<organism evidence="10 11">
    <name type="scientific">Beauveria brongniartii RCEF 3172</name>
    <dbReference type="NCBI Taxonomy" id="1081107"/>
    <lineage>
        <taxon>Eukaryota</taxon>
        <taxon>Fungi</taxon>
        <taxon>Dikarya</taxon>
        <taxon>Ascomycota</taxon>
        <taxon>Pezizomycotina</taxon>
        <taxon>Sordariomycetes</taxon>
        <taxon>Hypocreomycetidae</taxon>
        <taxon>Hypocreales</taxon>
        <taxon>Cordycipitaceae</taxon>
        <taxon>Beauveria</taxon>
        <taxon>Beauveria brongniartii</taxon>
    </lineage>
</organism>
<evidence type="ECO:0000256" key="3">
    <source>
        <dbReference type="ARBA" id="ARBA00020629"/>
    </source>
</evidence>
<feature type="compositionally biased region" description="Low complexity" evidence="9">
    <location>
        <begin position="200"/>
        <end position="227"/>
    </location>
</feature>
<protein>
    <recommendedName>
        <fullName evidence="3 8">Mediator of RNA polymerase II transcription subunit 4</fullName>
    </recommendedName>
    <alternativeName>
        <fullName evidence="7 8">Mediator complex subunit 4</fullName>
    </alternativeName>
</protein>
<keyword evidence="5 8" id="KW-0804">Transcription</keyword>
<dbReference type="GO" id="GO:0006357">
    <property type="term" value="P:regulation of transcription by RNA polymerase II"/>
    <property type="evidence" value="ECO:0007669"/>
    <property type="project" value="InterPro"/>
</dbReference>
<dbReference type="InterPro" id="IPR019258">
    <property type="entry name" value="Mediator_Med4"/>
</dbReference>
<feature type="compositionally biased region" description="Polar residues" evidence="9">
    <location>
        <begin position="179"/>
        <end position="199"/>
    </location>
</feature>
<dbReference type="OrthoDB" id="1929813at2759"/>
<comment type="similarity">
    <text evidence="2 8">Belongs to the Mediator complex subunit 4 family.</text>
</comment>
<keyword evidence="8" id="KW-0010">Activator</keyword>
<feature type="compositionally biased region" description="Acidic residues" evidence="9">
    <location>
        <begin position="400"/>
        <end position="409"/>
    </location>
</feature>
<keyword evidence="4 8" id="KW-0805">Transcription regulation</keyword>
<comment type="caution">
    <text evidence="10">The sequence shown here is derived from an EMBL/GenBank/DDBJ whole genome shotgun (WGS) entry which is preliminary data.</text>
</comment>
<feature type="compositionally biased region" description="Basic and acidic residues" evidence="9">
    <location>
        <begin position="307"/>
        <end position="370"/>
    </location>
</feature>
<evidence type="ECO:0000313" key="11">
    <source>
        <dbReference type="Proteomes" id="UP000076863"/>
    </source>
</evidence>
<evidence type="ECO:0000256" key="2">
    <source>
        <dbReference type="ARBA" id="ARBA00009626"/>
    </source>
</evidence>
<dbReference type="GO" id="GO:0003712">
    <property type="term" value="F:transcription coregulator activity"/>
    <property type="evidence" value="ECO:0007669"/>
    <property type="project" value="InterPro"/>
</dbReference>
<keyword evidence="11" id="KW-1185">Reference proteome</keyword>
<feature type="compositionally biased region" description="Low complexity" evidence="9">
    <location>
        <begin position="244"/>
        <end position="266"/>
    </location>
</feature>
<evidence type="ECO:0000256" key="9">
    <source>
        <dbReference type="SAM" id="MobiDB-lite"/>
    </source>
</evidence>
<dbReference type="PANTHER" id="PTHR13208:SF2">
    <property type="entry name" value="MEDIATOR OF RNA POLYMERASE II TRANSCRIPTION SUBUNIT 4"/>
    <property type="match status" value="1"/>
</dbReference>
<dbReference type="GO" id="GO:0016592">
    <property type="term" value="C:mediator complex"/>
    <property type="evidence" value="ECO:0007669"/>
    <property type="project" value="InterPro"/>
</dbReference>
<evidence type="ECO:0000256" key="5">
    <source>
        <dbReference type="ARBA" id="ARBA00023163"/>
    </source>
</evidence>
<dbReference type="Proteomes" id="UP000076863">
    <property type="component" value="Unassembled WGS sequence"/>
</dbReference>
<feature type="region of interest" description="Disordered" evidence="9">
    <location>
        <begin position="176"/>
        <end position="266"/>
    </location>
</feature>
<keyword evidence="6 8" id="KW-0539">Nucleus</keyword>
<dbReference type="Pfam" id="PF10018">
    <property type="entry name" value="Med4"/>
    <property type="match status" value="1"/>
</dbReference>
<accession>A0A167IGG7</accession>
<comment type="subunit">
    <text evidence="8">Component of the Mediator complex.</text>
</comment>
<evidence type="ECO:0000256" key="6">
    <source>
        <dbReference type="ARBA" id="ARBA00023242"/>
    </source>
</evidence>
<dbReference type="GO" id="GO:0070847">
    <property type="term" value="C:core mediator complex"/>
    <property type="evidence" value="ECO:0007669"/>
    <property type="project" value="TreeGrafter"/>
</dbReference>
<evidence type="ECO:0000313" key="10">
    <source>
        <dbReference type="EMBL" id="OAA49056.1"/>
    </source>
</evidence>
<dbReference type="AlphaFoldDB" id="A0A167IGG7"/>
<sequence>MSMAHPIVQHGSHQAGATTAVSRSRTNFFHDPGLQLDVKYQTTLKLLLSHVIMDKLIDERFERLEKALAGLIDSVTKYHPSMNLAEELMAADAELTKGLEQVQTHQNNHLRILELRQASTSLDTQIRDTLTSLANTRRDIVNTHTTKFPSSPNYPIVYEELLSYARRISKTTMPPAATINASFPPSGLQSPTVGESQSQAVTPAATTPAAGATPATAGTPATSTPLPTQSPAVINGVGGTHGASLQQSSQQPHQGSSSGPSLLTSLPEPMAQYLNPLSGQVFFPWPQEDKIRSGSLASNQILVEKGIDPRGFDPVAEEERKRKEEADRKEREEREAREQEERDRIMREERERVRQERERQREKEQNEWRRASVIAGAADAPGGAAPKGPEKKQFQFTNLDDLDDDDDDD</sequence>
<evidence type="ECO:0000256" key="4">
    <source>
        <dbReference type="ARBA" id="ARBA00023015"/>
    </source>
</evidence>
<dbReference type="EMBL" id="AZHA01000004">
    <property type="protein sequence ID" value="OAA49056.1"/>
    <property type="molecule type" value="Genomic_DNA"/>
</dbReference>
<feature type="compositionally biased region" description="Low complexity" evidence="9">
    <location>
        <begin position="375"/>
        <end position="387"/>
    </location>
</feature>
<reference evidence="10 11" key="1">
    <citation type="journal article" date="2016" name="Genome Biol. Evol.">
        <title>Divergent and convergent evolution of fungal pathogenicity.</title>
        <authorList>
            <person name="Shang Y."/>
            <person name="Xiao G."/>
            <person name="Zheng P."/>
            <person name="Cen K."/>
            <person name="Zhan S."/>
            <person name="Wang C."/>
        </authorList>
    </citation>
    <scope>NUCLEOTIDE SEQUENCE [LARGE SCALE GENOMIC DNA]</scope>
    <source>
        <strain evidence="10 11">RCEF 3172</strain>
    </source>
</reference>
<dbReference type="PANTHER" id="PTHR13208">
    <property type="entry name" value="MEDIATOR OF RNA POLYMERASE II TRANSCRIPTION SUBUNIT 4"/>
    <property type="match status" value="1"/>
</dbReference>
<comment type="subcellular location">
    <subcellularLocation>
        <location evidence="1 8">Nucleus</location>
    </subcellularLocation>
</comment>
<gene>
    <name evidence="8" type="primary">MED4</name>
    <name evidence="10" type="ORF">BBO_02101</name>
</gene>
<feature type="region of interest" description="Disordered" evidence="9">
    <location>
        <begin position="307"/>
        <end position="409"/>
    </location>
</feature>
<evidence type="ECO:0000256" key="7">
    <source>
        <dbReference type="ARBA" id="ARBA00031257"/>
    </source>
</evidence>
<evidence type="ECO:0000256" key="8">
    <source>
        <dbReference type="RuleBase" id="RU364141"/>
    </source>
</evidence>
<proteinExistence type="inferred from homology"/>